<feature type="transmembrane region" description="Helical" evidence="1">
    <location>
        <begin position="33"/>
        <end position="52"/>
    </location>
</feature>
<keyword evidence="1" id="KW-0472">Membrane</keyword>
<proteinExistence type="predicted"/>
<evidence type="ECO:0000313" key="2">
    <source>
        <dbReference type="EMBL" id="EUB54577.1"/>
    </source>
</evidence>
<reference evidence="2 3" key="1">
    <citation type="journal article" date="2013" name="Nat. Genet.">
        <title>The genome of the hydatid tapeworm Echinococcus granulosus.</title>
        <authorList>
            <person name="Zheng H."/>
            <person name="Zhang W."/>
            <person name="Zhang L."/>
            <person name="Zhang Z."/>
            <person name="Li J."/>
            <person name="Lu G."/>
            <person name="Zhu Y."/>
            <person name="Wang Y."/>
            <person name="Huang Y."/>
            <person name="Liu J."/>
            <person name="Kang H."/>
            <person name="Chen J."/>
            <person name="Wang L."/>
            <person name="Chen A."/>
            <person name="Yu S."/>
            <person name="Gao Z."/>
            <person name="Jin L."/>
            <person name="Gu W."/>
            <person name="Wang Z."/>
            <person name="Zhao L."/>
            <person name="Shi B."/>
            <person name="Wen H."/>
            <person name="Lin R."/>
            <person name="Jones M.K."/>
            <person name="Brejova B."/>
            <person name="Vinar T."/>
            <person name="Zhao G."/>
            <person name="McManus D.P."/>
            <person name="Chen Z."/>
            <person name="Zhou Y."/>
            <person name="Wang S."/>
        </authorList>
    </citation>
    <scope>NUCLEOTIDE SEQUENCE [LARGE SCALE GENOMIC DNA]</scope>
</reference>
<dbReference type="AlphaFoldDB" id="W6U864"/>
<evidence type="ECO:0000256" key="1">
    <source>
        <dbReference type="SAM" id="Phobius"/>
    </source>
</evidence>
<evidence type="ECO:0000313" key="3">
    <source>
        <dbReference type="Proteomes" id="UP000019149"/>
    </source>
</evidence>
<dbReference type="GeneID" id="36346278"/>
<dbReference type="RefSeq" id="XP_024345773.1">
    <property type="nucleotide sequence ID" value="XM_024499812.1"/>
</dbReference>
<organism evidence="2 3">
    <name type="scientific">Echinococcus granulosus</name>
    <name type="common">Hydatid tapeworm</name>
    <dbReference type="NCBI Taxonomy" id="6210"/>
    <lineage>
        <taxon>Eukaryota</taxon>
        <taxon>Metazoa</taxon>
        <taxon>Spiralia</taxon>
        <taxon>Lophotrochozoa</taxon>
        <taxon>Platyhelminthes</taxon>
        <taxon>Cestoda</taxon>
        <taxon>Eucestoda</taxon>
        <taxon>Cyclophyllidea</taxon>
        <taxon>Taeniidae</taxon>
        <taxon>Echinococcus</taxon>
        <taxon>Echinococcus granulosus group</taxon>
    </lineage>
</organism>
<keyword evidence="1" id="KW-1133">Transmembrane helix</keyword>
<protein>
    <submittedName>
        <fullName evidence="2">Uncharacterized protein</fullName>
    </submittedName>
</protein>
<keyword evidence="3" id="KW-1185">Reference proteome</keyword>
<dbReference type="Proteomes" id="UP000019149">
    <property type="component" value="Unassembled WGS sequence"/>
</dbReference>
<feature type="transmembrane region" description="Helical" evidence="1">
    <location>
        <begin position="64"/>
        <end position="84"/>
    </location>
</feature>
<gene>
    <name evidence="2" type="ORF">EGR_10563</name>
</gene>
<dbReference type="CTD" id="36346278"/>
<comment type="caution">
    <text evidence="2">The sequence shown here is derived from an EMBL/GenBank/DDBJ whole genome shotgun (WGS) entry which is preliminary data.</text>
</comment>
<keyword evidence="1" id="KW-0812">Transmembrane</keyword>
<dbReference type="EMBL" id="APAU02000234">
    <property type="protein sequence ID" value="EUB54577.1"/>
    <property type="molecule type" value="Genomic_DNA"/>
</dbReference>
<dbReference type="KEGG" id="egl:EGR_10563"/>
<accession>W6U864</accession>
<sequence>MAECRQSILSGLMCQRSFPQSPHLSTHFDTHSLLPEAFFTSLATLSLIRLLAFHPYYFTISSSLLTYLIQLNLIFIFLFIHLLIPHFFHAFTTYLFTYPFVHEFVPNLVTDYFIQTHIHDSSSEALIFSPHSCIYSSAILTFVHPITQSKPNHSLAN</sequence>
<name>W6U864_ECHGR</name>